<dbReference type="GO" id="GO:0016887">
    <property type="term" value="F:ATP hydrolysis activity"/>
    <property type="evidence" value="ECO:0007669"/>
    <property type="project" value="InterPro"/>
</dbReference>
<evidence type="ECO:0000259" key="10">
    <source>
        <dbReference type="PROSITE" id="PS50893"/>
    </source>
</evidence>
<dbReference type="SUPFAM" id="SSF52540">
    <property type="entry name" value="P-loop containing nucleoside triphosphate hydrolases"/>
    <property type="match status" value="2"/>
</dbReference>
<dbReference type="InterPro" id="IPR027417">
    <property type="entry name" value="P-loop_NTPase"/>
</dbReference>
<dbReference type="SUPFAM" id="SSF90123">
    <property type="entry name" value="ABC transporter transmembrane region"/>
    <property type="match status" value="2"/>
</dbReference>
<comment type="caution">
    <text evidence="12">The sequence shown here is derived from an EMBL/GenBank/DDBJ whole genome shotgun (WGS) entry which is preliminary data.</text>
</comment>
<dbReference type="InterPro" id="IPR003593">
    <property type="entry name" value="AAA+_ATPase"/>
</dbReference>
<feature type="domain" description="ABC transmembrane type-1" evidence="11">
    <location>
        <begin position="879"/>
        <end position="1166"/>
    </location>
</feature>
<dbReference type="GO" id="GO:0090374">
    <property type="term" value="P:oligopeptide export from mitochondrion"/>
    <property type="evidence" value="ECO:0007669"/>
    <property type="project" value="TreeGrafter"/>
</dbReference>
<organism evidence="12 13">
    <name type="scientific">Thelephora terrestris</name>
    <dbReference type="NCBI Taxonomy" id="56493"/>
    <lineage>
        <taxon>Eukaryota</taxon>
        <taxon>Fungi</taxon>
        <taxon>Dikarya</taxon>
        <taxon>Basidiomycota</taxon>
        <taxon>Agaricomycotina</taxon>
        <taxon>Agaricomycetes</taxon>
        <taxon>Thelephorales</taxon>
        <taxon>Thelephoraceae</taxon>
        <taxon>Thelephora</taxon>
    </lineage>
</organism>
<feature type="transmembrane region" description="Helical" evidence="9">
    <location>
        <begin position="209"/>
        <end position="228"/>
    </location>
</feature>
<comment type="subcellular location">
    <subcellularLocation>
        <location evidence="1">Membrane</location>
        <topology evidence="1">Multi-pass membrane protein</topology>
    </subcellularLocation>
</comment>
<evidence type="ECO:0000256" key="9">
    <source>
        <dbReference type="SAM" id="Phobius"/>
    </source>
</evidence>
<feature type="domain" description="ABC transporter" evidence="10">
    <location>
        <begin position="428"/>
        <end position="673"/>
    </location>
</feature>
<feature type="transmembrane region" description="Helical" evidence="9">
    <location>
        <begin position="65"/>
        <end position="94"/>
    </location>
</feature>
<dbReference type="PROSITE" id="PS00211">
    <property type="entry name" value="ABC_TRANSPORTER_1"/>
    <property type="match status" value="2"/>
</dbReference>
<feature type="domain" description="ABC transporter" evidence="10">
    <location>
        <begin position="1199"/>
        <end position="1435"/>
    </location>
</feature>
<dbReference type="PROSITE" id="PS50893">
    <property type="entry name" value="ABC_TRANSPORTER_2"/>
    <property type="match status" value="2"/>
</dbReference>
<dbReference type="GO" id="GO:0005524">
    <property type="term" value="F:ATP binding"/>
    <property type="evidence" value="ECO:0007669"/>
    <property type="project" value="UniProtKB-KW"/>
</dbReference>
<evidence type="ECO:0000256" key="4">
    <source>
        <dbReference type="ARBA" id="ARBA00022741"/>
    </source>
</evidence>
<evidence type="ECO:0000256" key="8">
    <source>
        <dbReference type="SAM" id="MobiDB-lite"/>
    </source>
</evidence>
<feature type="transmembrane region" description="Helical" evidence="9">
    <location>
        <begin position="919"/>
        <end position="941"/>
    </location>
</feature>
<evidence type="ECO:0000313" key="12">
    <source>
        <dbReference type="EMBL" id="KAF9788087.1"/>
    </source>
</evidence>
<dbReference type="Gene3D" id="3.40.50.300">
    <property type="entry name" value="P-loop containing nucleotide triphosphate hydrolases"/>
    <property type="match status" value="2"/>
</dbReference>
<feature type="region of interest" description="Disordered" evidence="8">
    <location>
        <begin position="819"/>
        <end position="840"/>
    </location>
</feature>
<reference evidence="12" key="2">
    <citation type="submission" date="2020-11" db="EMBL/GenBank/DDBJ databases">
        <authorList>
            <consortium name="DOE Joint Genome Institute"/>
            <person name="Kuo A."/>
            <person name="Miyauchi S."/>
            <person name="Kiss E."/>
            <person name="Drula E."/>
            <person name="Kohler A."/>
            <person name="Sanchez-Garcia M."/>
            <person name="Andreopoulos B."/>
            <person name="Barry K.W."/>
            <person name="Bonito G."/>
            <person name="Buee M."/>
            <person name="Carver A."/>
            <person name="Chen C."/>
            <person name="Cichocki N."/>
            <person name="Clum A."/>
            <person name="Culley D."/>
            <person name="Crous P.W."/>
            <person name="Fauchery L."/>
            <person name="Girlanda M."/>
            <person name="Hayes R."/>
            <person name="Keri Z."/>
            <person name="Labutti K."/>
            <person name="Lipzen A."/>
            <person name="Lombard V."/>
            <person name="Magnuson J."/>
            <person name="Maillard F."/>
            <person name="Morin E."/>
            <person name="Murat C."/>
            <person name="Nolan M."/>
            <person name="Ohm R."/>
            <person name="Pangilinan J."/>
            <person name="Pereira M."/>
            <person name="Perotto S."/>
            <person name="Peter M."/>
            <person name="Riley R."/>
            <person name="Sitrit Y."/>
            <person name="Stielow B."/>
            <person name="Szollosi G."/>
            <person name="Zifcakova L."/>
            <person name="Stursova M."/>
            <person name="Spatafora J.W."/>
            <person name="Tedersoo L."/>
            <person name="Vaario L.-M."/>
            <person name="Yamada A."/>
            <person name="Yan M."/>
            <person name="Wang P."/>
            <person name="Xu J."/>
            <person name="Bruns T."/>
            <person name="Baldrian P."/>
            <person name="Vilgalys R."/>
            <person name="Henrissat B."/>
            <person name="Grigoriev I.V."/>
            <person name="Hibbett D."/>
            <person name="Nagy L.G."/>
            <person name="Martin F.M."/>
        </authorList>
    </citation>
    <scope>NUCLEOTIDE SEQUENCE</scope>
    <source>
        <strain evidence="12">UH-Tt-Lm1</strain>
    </source>
</reference>
<dbReference type="CDD" id="cd18578">
    <property type="entry name" value="ABC_6TM_Pgp_ABCB1_D2_like"/>
    <property type="match status" value="1"/>
</dbReference>
<sequence>MRRPPSIQVDGHAHVGDDQRPTTPASMTSITPSPVTSTTKLQPPSFKPLEPSLTLLFSLMSRRDIICIFLPAVLASLISGGVAPFMTIAVGQAFDAFAKFPLTNPTQEDKDKLLRGVGLSALELLSLAVAALVLSSVTSSLWITTGEKNLRALRRRVYHVITNKEMVWFDKMGSDDSTTTADGEGSSIGAGGMMAQYAKDTEDVRSASSLALGLAIQYLTTTLVALILGFQGSWSLALVVLSTFPILVLLGGLSQGLSQGLLAGERSYTATAATLVDRAVASIATVKAFNAFDHELKVLERALTGIKTAAGKIITLWGVSMGFTQFFLMSMFVQAFWYGSKLVREGHNTPGQVMTVFWACLIATSNIHLATPQFLLLAKGKTAMASLLNMIEAPASEGSSRNSTHLIPLSRKVCSLRKIHPSECRGELEMIDVTFAYPSRPTVPILDNVTMYFPEGDTTFVIGGSGSGKSTVAQLLAGMYSQQSGQITLDQQDIQVLDEKFTRQHIALVSQSCIMFDMSVHDNVAMGLAGSPSGKRPEDVTREEVIAACRVALMHEFVRDLPDGYDTMLGNGGANLSGGQKQRLAVARAFLRDPTVLILDEATSALDATSRVLVFEAIKQWRKNKTTIVITHDISQIRSEDFVIVMKDGVNVETGYRDDLESMKGGYFRGMADSQGATHPERDINHEIAEKERKVQAILDETEGDKFEVTGPSVQPISLGNWMFDVVADLTVHNSGPSAVFPPRTSGIIENGTFAASPRSRRPSSVQVLPLAVPQPAAMSSPPRHRLSLQFSPTLPVFTIPSQASYILDDDDFDAEKDTIKKSASQASSRRSGRKRSKPELQAVIEESVPELPSAAAPVSIFKLLCDIYPTLPHKFFVFLGCFIAAASGAVTPVFSFVLSKLIVQVSAGAKDVSLINTLGGIVLALAAMDGLLLGLKYFILEKIAVSWVNRLRMSCFRLVLLQDKKWFDKVDGSNGPLKLVQIFIKDGDDARSFLATVIPQAIVVVTMIGTGLLWAMITGWQLTLVGMAIAPVFVVTMAIQTNLVAKCELRNKRAREQVAKEYYEAIANVRSIRAMAFERFFEQSFEKSIQDAHAAGIKGAFVEGCTHGVASSLIYFSEAALFYVGAIFIARGTYSYIQMVEVLNLIVFTVSLGSQLMGFTQHIATSLQATRDFHRLMQLSTNTQESQGSACPPIRGSIRLNKVSFTYPERPEAPVLKNVSMEVREGECVAIVGASGCGKSTIAALLQRLYEPTSGSITIGPNKLGSINVGYLRDHVAVVSQNPNLFDAPISENIAYGSQTLPQAQIEEAAKSAQVHDFIMSLPKGYKTLVGENASLISGGQAQRIQIARALVRPANVLILDECTSALDPTNQAAVLETIKDAKLGRTTVMVTHKIPAMKMCDRILVVHDGAIAETGTFDELMDRKGVFAQLASGGEWFSD</sequence>
<dbReference type="PANTHER" id="PTHR43394:SF15">
    <property type="entry name" value="ALPHA-FACTOR-TRANSPORTING ATPASE"/>
    <property type="match status" value="1"/>
</dbReference>
<feature type="region of interest" description="Disordered" evidence="8">
    <location>
        <begin position="1"/>
        <end position="43"/>
    </location>
</feature>
<gene>
    <name evidence="12" type="ORF">BJ322DRAFT_1046924</name>
</gene>
<evidence type="ECO:0000256" key="6">
    <source>
        <dbReference type="ARBA" id="ARBA00022989"/>
    </source>
</evidence>
<evidence type="ECO:0000256" key="3">
    <source>
        <dbReference type="ARBA" id="ARBA00022692"/>
    </source>
</evidence>
<evidence type="ECO:0000256" key="7">
    <source>
        <dbReference type="ARBA" id="ARBA00023136"/>
    </source>
</evidence>
<feature type="transmembrane region" description="Helical" evidence="9">
    <location>
        <begin position="876"/>
        <end position="899"/>
    </location>
</feature>
<evidence type="ECO:0000256" key="2">
    <source>
        <dbReference type="ARBA" id="ARBA00022448"/>
    </source>
</evidence>
<dbReference type="InterPro" id="IPR039421">
    <property type="entry name" value="Type_1_exporter"/>
</dbReference>
<dbReference type="InterPro" id="IPR011527">
    <property type="entry name" value="ABC1_TM_dom"/>
</dbReference>
<dbReference type="FunFam" id="3.40.50.300:FF:000836">
    <property type="entry name" value="ABC transporter B family member 25"/>
    <property type="match status" value="1"/>
</dbReference>
<accession>A0A9P6HIK3</accession>
<dbReference type="OrthoDB" id="6500128at2759"/>
<dbReference type="Gene3D" id="1.20.1560.10">
    <property type="entry name" value="ABC transporter type 1, transmembrane domain"/>
    <property type="match status" value="2"/>
</dbReference>
<dbReference type="GO" id="GO:0005743">
    <property type="term" value="C:mitochondrial inner membrane"/>
    <property type="evidence" value="ECO:0007669"/>
    <property type="project" value="TreeGrafter"/>
</dbReference>
<reference evidence="12" key="1">
    <citation type="journal article" date="2020" name="Nat. Commun.">
        <title>Large-scale genome sequencing of mycorrhizal fungi provides insights into the early evolution of symbiotic traits.</title>
        <authorList>
            <person name="Miyauchi S."/>
            <person name="Kiss E."/>
            <person name="Kuo A."/>
            <person name="Drula E."/>
            <person name="Kohler A."/>
            <person name="Sanchez-Garcia M."/>
            <person name="Morin E."/>
            <person name="Andreopoulos B."/>
            <person name="Barry K.W."/>
            <person name="Bonito G."/>
            <person name="Buee M."/>
            <person name="Carver A."/>
            <person name="Chen C."/>
            <person name="Cichocki N."/>
            <person name="Clum A."/>
            <person name="Culley D."/>
            <person name="Crous P.W."/>
            <person name="Fauchery L."/>
            <person name="Girlanda M."/>
            <person name="Hayes R.D."/>
            <person name="Keri Z."/>
            <person name="LaButti K."/>
            <person name="Lipzen A."/>
            <person name="Lombard V."/>
            <person name="Magnuson J."/>
            <person name="Maillard F."/>
            <person name="Murat C."/>
            <person name="Nolan M."/>
            <person name="Ohm R.A."/>
            <person name="Pangilinan J."/>
            <person name="Pereira M.F."/>
            <person name="Perotto S."/>
            <person name="Peter M."/>
            <person name="Pfister S."/>
            <person name="Riley R."/>
            <person name="Sitrit Y."/>
            <person name="Stielow J.B."/>
            <person name="Szollosi G."/>
            <person name="Zifcakova L."/>
            <person name="Stursova M."/>
            <person name="Spatafora J.W."/>
            <person name="Tedersoo L."/>
            <person name="Vaario L.M."/>
            <person name="Yamada A."/>
            <person name="Yan M."/>
            <person name="Wang P."/>
            <person name="Xu J."/>
            <person name="Bruns T."/>
            <person name="Baldrian P."/>
            <person name="Vilgalys R."/>
            <person name="Dunand C."/>
            <person name="Henrissat B."/>
            <person name="Grigoriev I.V."/>
            <person name="Hibbett D."/>
            <person name="Nagy L.G."/>
            <person name="Martin F.M."/>
        </authorList>
    </citation>
    <scope>NUCLEOTIDE SEQUENCE</scope>
    <source>
        <strain evidence="12">UH-Tt-Lm1</strain>
    </source>
</reference>
<feature type="transmembrane region" description="Helical" evidence="9">
    <location>
        <begin position="124"/>
        <end position="145"/>
    </location>
</feature>
<dbReference type="GO" id="GO:0015421">
    <property type="term" value="F:ABC-type oligopeptide transporter activity"/>
    <property type="evidence" value="ECO:0007669"/>
    <property type="project" value="TreeGrafter"/>
</dbReference>
<dbReference type="EMBL" id="WIUZ02000004">
    <property type="protein sequence ID" value="KAF9788087.1"/>
    <property type="molecule type" value="Genomic_DNA"/>
</dbReference>
<keyword evidence="12" id="KW-0378">Hydrolase</keyword>
<feature type="compositionally biased region" description="Low complexity" evidence="8">
    <location>
        <begin position="26"/>
        <end position="39"/>
    </location>
</feature>
<dbReference type="InterPro" id="IPR003439">
    <property type="entry name" value="ABC_transporter-like_ATP-bd"/>
</dbReference>
<feature type="transmembrane region" description="Helical" evidence="9">
    <location>
        <begin position="994"/>
        <end position="1018"/>
    </location>
</feature>
<keyword evidence="13" id="KW-1185">Reference proteome</keyword>
<dbReference type="Proteomes" id="UP000736335">
    <property type="component" value="Unassembled WGS sequence"/>
</dbReference>
<proteinExistence type="predicted"/>
<feature type="transmembrane region" description="Helical" evidence="9">
    <location>
        <begin position="314"/>
        <end position="336"/>
    </location>
</feature>
<dbReference type="PROSITE" id="PS50929">
    <property type="entry name" value="ABC_TM1F"/>
    <property type="match status" value="2"/>
</dbReference>
<feature type="domain" description="ABC transmembrane type-1" evidence="11">
    <location>
        <begin position="72"/>
        <end position="379"/>
    </location>
</feature>
<evidence type="ECO:0000256" key="1">
    <source>
        <dbReference type="ARBA" id="ARBA00004141"/>
    </source>
</evidence>
<feature type="compositionally biased region" description="Basic and acidic residues" evidence="8">
    <location>
        <begin position="11"/>
        <end position="20"/>
    </location>
</feature>
<protein>
    <submittedName>
        <fullName evidence="12">P-loop containing nucleoside triphosphate hydrolase protein</fullName>
    </submittedName>
</protein>
<dbReference type="InterPro" id="IPR017871">
    <property type="entry name" value="ABC_transporter-like_CS"/>
</dbReference>
<name>A0A9P6HIK3_9AGAM</name>
<keyword evidence="7 9" id="KW-0472">Membrane</keyword>
<evidence type="ECO:0000256" key="5">
    <source>
        <dbReference type="ARBA" id="ARBA00022840"/>
    </source>
</evidence>
<keyword evidence="3 9" id="KW-0812">Transmembrane</keyword>
<dbReference type="CDD" id="cd18577">
    <property type="entry name" value="ABC_6TM_Pgp_ABCB1_D1_like"/>
    <property type="match status" value="1"/>
</dbReference>
<dbReference type="SMART" id="SM00382">
    <property type="entry name" value="AAA"/>
    <property type="match status" value="2"/>
</dbReference>
<keyword evidence="5" id="KW-0067">ATP-binding</keyword>
<keyword evidence="4" id="KW-0547">Nucleotide-binding</keyword>
<evidence type="ECO:0000313" key="13">
    <source>
        <dbReference type="Proteomes" id="UP000736335"/>
    </source>
</evidence>
<dbReference type="Pfam" id="PF00005">
    <property type="entry name" value="ABC_tran"/>
    <property type="match status" value="2"/>
</dbReference>
<dbReference type="FunFam" id="3.40.50.300:FF:001471">
    <property type="entry name" value="P-loop containing nucleoside triphosphate hydrolase protein"/>
    <property type="match status" value="1"/>
</dbReference>
<evidence type="ECO:0000259" key="11">
    <source>
        <dbReference type="PROSITE" id="PS50929"/>
    </source>
</evidence>
<keyword evidence="2" id="KW-0813">Transport</keyword>
<dbReference type="InterPro" id="IPR036640">
    <property type="entry name" value="ABC1_TM_sf"/>
</dbReference>
<dbReference type="Pfam" id="PF00664">
    <property type="entry name" value="ABC_membrane"/>
    <property type="match status" value="2"/>
</dbReference>
<keyword evidence="6 9" id="KW-1133">Transmembrane helix</keyword>
<feature type="transmembrane region" description="Helical" evidence="9">
    <location>
        <begin position="234"/>
        <end position="253"/>
    </location>
</feature>
<dbReference type="PANTHER" id="PTHR43394">
    <property type="entry name" value="ATP-DEPENDENT PERMEASE MDL1, MITOCHONDRIAL"/>
    <property type="match status" value="1"/>
</dbReference>
<feature type="transmembrane region" description="Helical" evidence="9">
    <location>
        <begin position="1024"/>
        <end position="1046"/>
    </location>
</feature>